<dbReference type="eggNOG" id="KOG2458">
    <property type="taxonomic scope" value="Eukaryota"/>
</dbReference>
<dbReference type="Proteomes" id="UP000077154">
    <property type="component" value="Unassembled WGS sequence"/>
</dbReference>
<protein>
    <submittedName>
        <fullName evidence="2">Uncharacterized protein</fullName>
    </submittedName>
</protein>
<feature type="transmembrane region" description="Helical" evidence="1">
    <location>
        <begin position="226"/>
        <end position="244"/>
    </location>
</feature>
<dbReference type="EMBL" id="KV441399">
    <property type="protein sequence ID" value="OAF57601.1"/>
    <property type="molecule type" value="Genomic_DNA"/>
</dbReference>
<dbReference type="GeneID" id="36288802"/>
<keyword evidence="1" id="KW-0472">Membrane</keyword>
<dbReference type="VEuPathDB" id="FungiDB:GMDG_04225"/>
<name>A0A177A8L6_9PEZI</name>
<gene>
    <name evidence="2" type="ORF">VC83_05738</name>
</gene>
<evidence type="ECO:0000256" key="1">
    <source>
        <dbReference type="SAM" id="Phobius"/>
    </source>
</evidence>
<keyword evidence="1" id="KW-1133">Transmembrane helix</keyword>
<dbReference type="OrthoDB" id="541052at2759"/>
<sequence>MWYKFARDRKVEILGDFGMEEGSGVVGPFEQIMDDLRPFWGVDPKGIRSLAGRMHVRREQDIWGVHIRDGAVASLTRDKNEWPGFIEMIQSFVKDLPDMDIAVNGRSKPRVTVPWDELQKLLKTEEGSRVSTEHIKNEFSKHLPGLWEDAAAKETAVDPEWKDISGLPYMSTVKEARPPDSLVHNEELLKSKALLRYESLLKLNSHKLNNNANTIIQNQNRSLTSALWALSSLIFIPCFICLWIY</sequence>
<reference evidence="2" key="1">
    <citation type="submission" date="2016-03" db="EMBL/GenBank/DDBJ databases">
        <title>Updated assembly of Pseudogymnoascus destructans, the fungus causing white-nose syndrome of bats.</title>
        <authorList>
            <person name="Palmer J.M."/>
            <person name="Drees K.P."/>
            <person name="Foster J.T."/>
            <person name="Lindner D.L."/>
        </authorList>
    </citation>
    <scope>NUCLEOTIDE SEQUENCE [LARGE SCALE GENOMIC DNA]</scope>
    <source>
        <strain evidence="2">20631-21</strain>
    </source>
</reference>
<evidence type="ECO:0000313" key="2">
    <source>
        <dbReference type="EMBL" id="OAF57601.1"/>
    </source>
</evidence>
<accession>A0A177A8L6</accession>
<dbReference type="RefSeq" id="XP_024322889.1">
    <property type="nucleotide sequence ID" value="XM_024469352.1"/>
</dbReference>
<keyword evidence="1" id="KW-0812">Transmembrane</keyword>
<dbReference type="AlphaFoldDB" id="A0A177A8L6"/>
<proteinExistence type="predicted"/>
<organism evidence="2">
    <name type="scientific">Pseudogymnoascus destructans</name>
    <dbReference type="NCBI Taxonomy" id="655981"/>
    <lineage>
        <taxon>Eukaryota</taxon>
        <taxon>Fungi</taxon>
        <taxon>Dikarya</taxon>
        <taxon>Ascomycota</taxon>
        <taxon>Pezizomycotina</taxon>
        <taxon>Leotiomycetes</taxon>
        <taxon>Thelebolales</taxon>
        <taxon>Thelebolaceae</taxon>
        <taxon>Pseudogymnoascus</taxon>
    </lineage>
</organism>